<dbReference type="SMART" id="SM00823">
    <property type="entry name" value="PKS_PP"/>
    <property type="match status" value="1"/>
</dbReference>
<dbReference type="InterPro" id="IPR020845">
    <property type="entry name" value="AMP-binding_CS"/>
</dbReference>
<dbReference type="Gene3D" id="2.30.38.10">
    <property type="entry name" value="Luciferase, Domain 3"/>
    <property type="match status" value="1"/>
</dbReference>
<evidence type="ECO:0000313" key="5">
    <source>
        <dbReference type="EMBL" id="MFC3517323.1"/>
    </source>
</evidence>
<dbReference type="Pfam" id="PF00668">
    <property type="entry name" value="Condensation"/>
    <property type="match status" value="1"/>
</dbReference>
<name>A0ABV7QVW6_9PSEU</name>
<dbReference type="InterPro" id="IPR020806">
    <property type="entry name" value="PKS_PP-bd"/>
</dbReference>
<organism evidence="5 6">
    <name type="scientific">Amycolatopsis halotolerans</name>
    <dbReference type="NCBI Taxonomy" id="330083"/>
    <lineage>
        <taxon>Bacteria</taxon>
        <taxon>Bacillati</taxon>
        <taxon>Actinomycetota</taxon>
        <taxon>Actinomycetes</taxon>
        <taxon>Pseudonocardiales</taxon>
        <taxon>Pseudonocardiaceae</taxon>
        <taxon>Amycolatopsis</taxon>
    </lineage>
</organism>
<accession>A0ABV7QVW6</accession>
<dbReference type="SUPFAM" id="SSF56801">
    <property type="entry name" value="Acetyl-CoA synthetase-like"/>
    <property type="match status" value="1"/>
</dbReference>
<dbReference type="InterPro" id="IPR006162">
    <property type="entry name" value="Ppantetheine_attach_site"/>
</dbReference>
<feature type="domain" description="Carrier" evidence="4">
    <location>
        <begin position="1270"/>
        <end position="1345"/>
    </location>
</feature>
<dbReference type="Gene3D" id="3.40.50.150">
    <property type="entry name" value="Vaccinia Virus protein VP39"/>
    <property type="match status" value="1"/>
</dbReference>
<dbReference type="Gene3D" id="3.30.559.30">
    <property type="entry name" value="Nonribosomal peptide synthetase, condensation domain"/>
    <property type="match status" value="1"/>
</dbReference>
<comment type="caution">
    <text evidence="5">The sequence shown here is derived from an EMBL/GenBank/DDBJ whole genome shotgun (WGS) entry which is preliminary data.</text>
</comment>
<dbReference type="Gene3D" id="3.40.50.1820">
    <property type="entry name" value="alpha/beta hydrolase"/>
    <property type="match status" value="1"/>
</dbReference>
<dbReference type="InterPro" id="IPR009081">
    <property type="entry name" value="PP-bd_ACP"/>
</dbReference>
<dbReference type="CDD" id="cd17646">
    <property type="entry name" value="A_NRPS_AB3403-like"/>
    <property type="match status" value="1"/>
</dbReference>
<dbReference type="Pfam" id="PF00501">
    <property type="entry name" value="AMP-binding"/>
    <property type="match status" value="1"/>
</dbReference>
<dbReference type="Pfam" id="PF05050">
    <property type="entry name" value="Methyltransf_21"/>
    <property type="match status" value="1"/>
</dbReference>
<dbReference type="RefSeq" id="WP_377872549.1">
    <property type="nucleotide sequence ID" value="NZ_JBHMAY010000038.1"/>
</dbReference>
<dbReference type="InterPro" id="IPR001242">
    <property type="entry name" value="Condensation_dom"/>
</dbReference>
<dbReference type="Gene3D" id="3.30.300.30">
    <property type="match status" value="1"/>
</dbReference>
<proteinExistence type="predicted"/>
<dbReference type="Pfam" id="PF00550">
    <property type="entry name" value="PP-binding"/>
    <property type="match status" value="1"/>
</dbReference>
<keyword evidence="2" id="KW-0596">Phosphopantetheine</keyword>
<dbReference type="InterPro" id="IPR023213">
    <property type="entry name" value="CAT-like_dom_sf"/>
</dbReference>
<evidence type="ECO:0000259" key="4">
    <source>
        <dbReference type="PROSITE" id="PS50075"/>
    </source>
</evidence>
<dbReference type="SUPFAM" id="SSF52777">
    <property type="entry name" value="CoA-dependent acyltransferases"/>
    <property type="match status" value="2"/>
</dbReference>
<keyword evidence="6" id="KW-1185">Reference proteome</keyword>
<evidence type="ECO:0000256" key="3">
    <source>
        <dbReference type="ARBA" id="ARBA00022553"/>
    </source>
</evidence>
<dbReference type="PROSITE" id="PS00455">
    <property type="entry name" value="AMP_BINDING"/>
    <property type="match status" value="1"/>
</dbReference>
<dbReference type="SUPFAM" id="SSF53335">
    <property type="entry name" value="S-adenosyl-L-methionine-dependent methyltransferases"/>
    <property type="match status" value="1"/>
</dbReference>
<dbReference type="EMBL" id="JBHRWI010000076">
    <property type="protein sequence ID" value="MFC3517323.1"/>
    <property type="molecule type" value="Genomic_DNA"/>
</dbReference>
<dbReference type="Proteomes" id="UP001595764">
    <property type="component" value="Unassembled WGS sequence"/>
</dbReference>
<dbReference type="Gene3D" id="3.30.559.10">
    <property type="entry name" value="Chloramphenicol acetyltransferase-like domain"/>
    <property type="match status" value="1"/>
</dbReference>
<dbReference type="InterPro" id="IPR029058">
    <property type="entry name" value="AB_hydrolase_fold"/>
</dbReference>
<comment type="cofactor">
    <cofactor evidence="1">
        <name>pantetheine 4'-phosphate</name>
        <dbReference type="ChEBI" id="CHEBI:47942"/>
    </cofactor>
</comment>
<dbReference type="InterPro" id="IPR010071">
    <property type="entry name" value="AA_adenyl_dom"/>
</dbReference>
<gene>
    <name evidence="5" type="ORF">ACFORO_44690</name>
</gene>
<dbReference type="SUPFAM" id="SSF47336">
    <property type="entry name" value="ACP-like"/>
    <property type="match status" value="1"/>
</dbReference>
<dbReference type="PROSITE" id="PS50075">
    <property type="entry name" value="CARRIER"/>
    <property type="match status" value="1"/>
</dbReference>
<dbReference type="Gene3D" id="3.40.50.980">
    <property type="match status" value="2"/>
</dbReference>
<dbReference type="PROSITE" id="PS00012">
    <property type="entry name" value="PHOSPHOPANTETHEINE"/>
    <property type="match status" value="1"/>
</dbReference>
<evidence type="ECO:0000256" key="2">
    <source>
        <dbReference type="ARBA" id="ARBA00022450"/>
    </source>
</evidence>
<dbReference type="InterPro" id="IPR029063">
    <property type="entry name" value="SAM-dependent_MTases_sf"/>
</dbReference>
<dbReference type="NCBIfam" id="TIGR01444">
    <property type="entry name" value="fkbM_fam"/>
    <property type="match status" value="1"/>
</dbReference>
<reference evidence="6" key="1">
    <citation type="journal article" date="2019" name="Int. J. Syst. Evol. Microbiol.">
        <title>The Global Catalogue of Microorganisms (GCM) 10K type strain sequencing project: providing services to taxonomists for standard genome sequencing and annotation.</title>
        <authorList>
            <consortium name="The Broad Institute Genomics Platform"/>
            <consortium name="The Broad Institute Genome Sequencing Center for Infectious Disease"/>
            <person name="Wu L."/>
            <person name="Ma J."/>
        </authorList>
    </citation>
    <scope>NUCLEOTIDE SEQUENCE [LARGE SCALE GENOMIC DNA]</scope>
    <source>
        <strain evidence="6">CGMCC 4.7682</strain>
    </source>
</reference>
<evidence type="ECO:0000313" key="6">
    <source>
        <dbReference type="Proteomes" id="UP001595764"/>
    </source>
</evidence>
<dbReference type="NCBIfam" id="TIGR01733">
    <property type="entry name" value="AA-adenyl-dom"/>
    <property type="match status" value="1"/>
</dbReference>
<dbReference type="PANTHER" id="PTHR45527:SF1">
    <property type="entry name" value="FATTY ACID SYNTHASE"/>
    <property type="match status" value="1"/>
</dbReference>
<keyword evidence="3" id="KW-0597">Phosphoprotein</keyword>
<dbReference type="PANTHER" id="PTHR45527">
    <property type="entry name" value="NONRIBOSOMAL PEPTIDE SYNTHETASE"/>
    <property type="match status" value="1"/>
</dbReference>
<dbReference type="InterPro" id="IPR006342">
    <property type="entry name" value="FkbM_mtfrase"/>
</dbReference>
<dbReference type="InterPro" id="IPR036736">
    <property type="entry name" value="ACP-like_sf"/>
</dbReference>
<protein>
    <submittedName>
        <fullName evidence="5">Amino acid adenylation domain-containing protein</fullName>
    </submittedName>
</protein>
<evidence type="ECO:0000256" key="1">
    <source>
        <dbReference type="ARBA" id="ARBA00001957"/>
    </source>
</evidence>
<dbReference type="InterPro" id="IPR045851">
    <property type="entry name" value="AMP-bd_C_sf"/>
</dbReference>
<sequence>MALLSFEQQQLWVHYLLDRRSASYNIPLAIRLAGAVDVGAFPAALHDVVVRHQILRTLYRHTGDGPEPVLLTADAARNRTFETFEVCGAKPGASLDDALREFISRPFDLVSEMPVRARLFRLSATAHVFVVVFHHIAADGWSMTPFARDFSRAYAARRDGGEPAWTPLPVHYPDYARWQRELLGDPADPQSLAGTQLAFWADFLRDAPAELPLPFDRPRPRIPLFRGGSTTFWLPVDVHAGLMRAGSENRAGLFMVLHAAVAWLLHRFGAGEDVVVGVPVANRPEEQLADSIGFFVNTLVLRTKLPDSGAFADFLRSVAAADLAAFDHQDVPFELVVERVNPPRSAARHPLFQVMLTFDTETGPAGGDWALPGATVADEPVDHGVAKFDLLFSFADRRGPGGAPAGVECRIGYDVALFDEESARRLAAGLQRILAAVASRPSAPLSGLAVLTGEDRAALLAKGAGPERRIPETTVTGLIDAQAARTPDALALADEDGREVSYAELVAASGRLARQLLAEGVRGGEVVAVAVPRSARLVVALLAVMRIGAAYVPLDPDLPADRLRHMAAETSARVALVTAETAGVVPGGLAELMVSDETTEAGPAGPPAIAVPPGQPAYVLYTSGSTGLPKGAAVSHRAVVNRLLWTQRQYGLTSADRVLQKTPATFDVSVWEFFWPLVAGATLVLAAPEGHRDPVALAEVITRRQITVAHFVPSMLDAFAASPDAAQCSSLRLVICSGEALDPALAARTRRSLPGAALHNLYGPTEAAVDVTFHEHRPASDTRSVPIGRAIDNTRTFVLDRYLQPVPAGVPGELYLAGDCLAQGYHARPGLTAERFVGCPFGPSGARMYRTGDLVRFLPDGELDFLGRADRQVKLRGFRVEPGEIEAVLAAHPAVGRAVVAIAGAGGPRERLVAHVTVDPAQAPLLARVVALRARQLPGGLGLWEPGEDVALVGPSAAEAEFLHRETLDDGGYLRHGVRLPDDAVVLDAGANIGTFAVDVAARCRRPTVYAFEPMPEVFAALEANARLHGLDARLFRSALGEKPEDEAEFTYYPHASILSGRHADAETERGLMRTYVANVLRRAGVDDVEAEVRADRLESVTVTAPVVTISGMLRANGIERVDLLKIDVEKSELEVLAGVEDADWARIDQVVAEVSGAAEAEQAAALLRRHGFAVEVTEDRELSGSGLRLVHAVHPVRVRRAGTPPESPSAPRTVRALVRELRMRLAAALPAYMVPAEIVPHPSLPLTSSGKLDHRALAAAAEPRLVGRVPRGHEETVLCELFADVLGLDEVSADDDFFALGGHSLTGTMLITRIRDRLRAEVSLGDLFDRPTPAGLATRLRPIEAPRPALRRRARR</sequence>
<dbReference type="CDD" id="cd19540">
    <property type="entry name" value="LCL_NRPS-like"/>
    <property type="match status" value="1"/>
</dbReference>
<dbReference type="InterPro" id="IPR000873">
    <property type="entry name" value="AMP-dep_synth/lig_dom"/>
</dbReference>